<protein>
    <submittedName>
        <fullName evidence="3">YifB family Mg chelatase-like AAA ATPase</fullName>
    </submittedName>
</protein>
<dbReference type="Gene3D" id="3.40.50.300">
    <property type="entry name" value="P-loop containing nucleotide triphosphate hydrolases"/>
    <property type="match status" value="1"/>
</dbReference>
<dbReference type="AlphaFoldDB" id="A0A5B8Y0A2"/>
<dbReference type="SUPFAM" id="SSF52540">
    <property type="entry name" value="P-loop containing nucleoside triphosphate hydrolases"/>
    <property type="match status" value="1"/>
</dbReference>
<dbReference type="InterPro" id="IPR014721">
    <property type="entry name" value="Ribsml_uS5_D2-typ_fold_subgr"/>
</dbReference>
<evidence type="ECO:0000313" key="4">
    <source>
        <dbReference type="Proteomes" id="UP000321595"/>
    </source>
</evidence>
<evidence type="ECO:0000256" key="1">
    <source>
        <dbReference type="ARBA" id="ARBA00006354"/>
    </source>
</evidence>
<dbReference type="InterPro" id="IPR004482">
    <property type="entry name" value="Mg_chelat-rel"/>
</dbReference>
<accession>A0A5B8Y0A2</accession>
<dbReference type="Pfam" id="PF13541">
    <property type="entry name" value="ChlI"/>
    <property type="match status" value="1"/>
</dbReference>
<dbReference type="InterPro" id="IPR020568">
    <property type="entry name" value="Ribosomal_Su5_D2-typ_SF"/>
</dbReference>
<dbReference type="SUPFAM" id="SSF54211">
    <property type="entry name" value="Ribosomal protein S5 domain 2-like"/>
    <property type="match status" value="1"/>
</dbReference>
<dbReference type="InterPro" id="IPR025158">
    <property type="entry name" value="Mg_chelat-rel_C"/>
</dbReference>
<dbReference type="GO" id="GO:0005524">
    <property type="term" value="F:ATP binding"/>
    <property type="evidence" value="ECO:0007669"/>
    <property type="project" value="InterPro"/>
</dbReference>
<dbReference type="KEGG" id="bbae:FRD01_21520"/>
<evidence type="ECO:0000313" key="3">
    <source>
        <dbReference type="EMBL" id="QED29763.1"/>
    </source>
</evidence>
<dbReference type="SMART" id="SM00382">
    <property type="entry name" value="AAA"/>
    <property type="match status" value="1"/>
</dbReference>
<organism evidence="3 4">
    <name type="scientific">Microvenator marinus</name>
    <dbReference type="NCBI Taxonomy" id="2600177"/>
    <lineage>
        <taxon>Bacteria</taxon>
        <taxon>Deltaproteobacteria</taxon>
        <taxon>Bradymonadales</taxon>
        <taxon>Microvenatoraceae</taxon>
        <taxon>Microvenator</taxon>
    </lineage>
</organism>
<dbReference type="InterPro" id="IPR003593">
    <property type="entry name" value="AAA+_ATPase"/>
</dbReference>
<dbReference type="Gene3D" id="3.30.230.10">
    <property type="match status" value="1"/>
</dbReference>
<dbReference type="Proteomes" id="UP000321595">
    <property type="component" value="Chromosome"/>
</dbReference>
<proteinExistence type="inferred from homology"/>
<feature type="domain" description="AAA+ ATPase" evidence="2">
    <location>
        <begin position="210"/>
        <end position="393"/>
    </location>
</feature>
<keyword evidence="4" id="KW-1185">Reference proteome</keyword>
<reference evidence="3 4" key="1">
    <citation type="submission" date="2019-08" db="EMBL/GenBank/DDBJ databases">
        <authorList>
            <person name="Liang Q."/>
        </authorList>
    </citation>
    <scope>NUCLEOTIDE SEQUENCE [LARGE SCALE GENOMIC DNA]</scope>
    <source>
        <strain evidence="3 4">V1718</strain>
    </source>
</reference>
<dbReference type="InterPro" id="IPR000523">
    <property type="entry name" value="Mg_chelatse_chII-like_cat_dom"/>
</dbReference>
<dbReference type="NCBIfam" id="TIGR00368">
    <property type="entry name" value="YifB family Mg chelatase-like AAA ATPase"/>
    <property type="match status" value="1"/>
</dbReference>
<comment type="similarity">
    <text evidence="1">Belongs to the Mg-chelatase subunits D/I family. ComM subfamily.</text>
</comment>
<dbReference type="InterPro" id="IPR045006">
    <property type="entry name" value="CHLI-like"/>
</dbReference>
<sequence length="508" mass="54599">MLVKVHTGSIHGIDALRVEVEVDLSDGLSVFQLTGLPDVAVRESRLRVPAAIQNSGYVFPYDKVTVNLAPADLRKDGAAFDLPIALGLLAAQGYIENKSLEGVLAAGELSLDGEVRKIRGTIALATLAREAGFKTLIVPEANAAEAAVVEGINVIGVRGLTQIVRHLDGTAPIDAAQSSFECIALQNAVDMADIAGQESGKRAAEVAAAGMHNILLIGPPGSGKSMLARRLPTILPPLGFDEAIETTKIFSVAGLHSSGGLRQQRPFRAPHHTISDAGLVGGGLGIPRPGELSLANHGVLFLDELPEFKRRVLESLRQPLEDGFVALRRSTSSVEYPAKILLAAAMNPCPCGYADFDNRRCTCSAETVRTYRARLSGPLLDRIDMHVHIPAVSFEELHKKGQRGESSEEIRDRVVRAHEIQIERSGVVNARLVGDELRKACALDSKTQRTLERAVNAFNLSARGHDRLLRLARTIADLDGKSVIENSHVVEAIGFREIESGSHFKRSA</sequence>
<dbReference type="OrthoDB" id="9813147at2"/>
<dbReference type="RefSeq" id="WP_146962996.1">
    <property type="nucleotide sequence ID" value="NZ_CP042467.1"/>
</dbReference>
<dbReference type="Pfam" id="PF13335">
    <property type="entry name" value="Mg_chelatase_C"/>
    <property type="match status" value="1"/>
</dbReference>
<evidence type="ECO:0000259" key="2">
    <source>
        <dbReference type="SMART" id="SM00382"/>
    </source>
</evidence>
<dbReference type="CDD" id="cd00009">
    <property type="entry name" value="AAA"/>
    <property type="match status" value="1"/>
</dbReference>
<gene>
    <name evidence="3" type="ORF">FRD01_21520</name>
</gene>
<dbReference type="PANTHER" id="PTHR32039">
    <property type="entry name" value="MAGNESIUM-CHELATASE SUBUNIT CHLI"/>
    <property type="match status" value="1"/>
</dbReference>
<name>A0A5B8Y0A2_9DELT</name>
<dbReference type="Pfam" id="PF01078">
    <property type="entry name" value="Mg_chelatase"/>
    <property type="match status" value="1"/>
</dbReference>
<dbReference type="InterPro" id="IPR027417">
    <property type="entry name" value="P-loop_NTPase"/>
</dbReference>
<dbReference type="EMBL" id="CP042467">
    <property type="protein sequence ID" value="QED29763.1"/>
    <property type="molecule type" value="Genomic_DNA"/>
</dbReference>
<dbReference type="PANTHER" id="PTHR32039:SF7">
    <property type="entry name" value="COMPETENCE PROTEIN COMM"/>
    <property type="match status" value="1"/>
</dbReference>